<accession>F2UEY3</accession>
<feature type="compositionally biased region" description="Low complexity" evidence="6">
    <location>
        <begin position="347"/>
        <end position="359"/>
    </location>
</feature>
<dbReference type="Proteomes" id="UP000007799">
    <property type="component" value="Unassembled WGS sequence"/>
</dbReference>
<evidence type="ECO:0000256" key="1">
    <source>
        <dbReference type="ARBA" id="ARBA00023015"/>
    </source>
</evidence>
<feature type="compositionally biased region" description="Basic residues" evidence="6">
    <location>
        <begin position="271"/>
        <end position="290"/>
    </location>
</feature>
<reference evidence="8" key="1">
    <citation type="submission" date="2009-08" db="EMBL/GenBank/DDBJ databases">
        <title>Annotation of Salpingoeca rosetta.</title>
        <authorList>
            <consortium name="The Broad Institute Genome Sequencing Platform"/>
            <person name="Russ C."/>
            <person name="Cuomo C."/>
            <person name="Burger G."/>
            <person name="Gray M.W."/>
            <person name="Holland P.W.H."/>
            <person name="King N."/>
            <person name="Lang F.B.F."/>
            <person name="Roger A.J."/>
            <person name="Ruiz-Trillo I."/>
            <person name="Young S.K."/>
            <person name="Zeng Q."/>
            <person name="Gargeya S."/>
            <person name="Alvarado L."/>
            <person name="Berlin A."/>
            <person name="Chapman S.B."/>
            <person name="Chen Z."/>
            <person name="Freedman E."/>
            <person name="Gellesch M."/>
            <person name="Goldberg J."/>
            <person name="Griggs A."/>
            <person name="Gujja S."/>
            <person name="Heilman E."/>
            <person name="Heiman D."/>
            <person name="Howarth C."/>
            <person name="Mehta T."/>
            <person name="Neiman D."/>
            <person name="Pearson M."/>
            <person name="Roberts A."/>
            <person name="Saif S."/>
            <person name="Shea T."/>
            <person name="Shenoy N."/>
            <person name="Sisk P."/>
            <person name="Stolte C."/>
            <person name="Sykes S."/>
            <person name="White J."/>
            <person name="Yandava C."/>
            <person name="Haas B."/>
            <person name="Nusbaum C."/>
            <person name="Birren B."/>
        </authorList>
    </citation>
    <scope>NUCLEOTIDE SEQUENCE [LARGE SCALE GENOMIC DNA]</scope>
    <source>
        <strain evidence="8">ATCC 50818</strain>
    </source>
</reference>
<feature type="compositionally biased region" description="Low complexity" evidence="6">
    <location>
        <begin position="297"/>
        <end position="311"/>
    </location>
</feature>
<protein>
    <recommendedName>
        <fullName evidence="7">Fork-head domain-containing protein</fullName>
    </recommendedName>
</protein>
<dbReference type="GO" id="GO:1990837">
    <property type="term" value="F:sequence-specific double-stranded DNA binding"/>
    <property type="evidence" value="ECO:0007669"/>
    <property type="project" value="TreeGrafter"/>
</dbReference>
<keyword evidence="3" id="KW-0804">Transcription</keyword>
<feature type="compositionally biased region" description="Low complexity" evidence="6">
    <location>
        <begin position="246"/>
        <end position="264"/>
    </location>
</feature>
<gene>
    <name evidence="8" type="ORF">PTSG_06836</name>
</gene>
<feature type="compositionally biased region" description="Basic residues" evidence="6">
    <location>
        <begin position="319"/>
        <end position="332"/>
    </location>
</feature>
<evidence type="ECO:0000313" key="8">
    <source>
        <dbReference type="EMBL" id="EGD75183.1"/>
    </source>
</evidence>
<dbReference type="InterPro" id="IPR052328">
    <property type="entry name" value="FOX_transcription_regulators"/>
</dbReference>
<feature type="domain" description="Fork-head" evidence="7">
    <location>
        <begin position="12"/>
        <end position="102"/>
    </location>
</feature>
<feature type="compositionally biased region" description="Low complexity" evidence="6">
    <location>
        <begin position="393"/>
        <end position="405"/>
    </location>
</feature>
<dbReference type="KEGG" id="sre:PTSG_06836"/>
<dbReference type="CDD" id="cd00059">
    <property type="entry name" value="FH_FOX"/>
    <property type="match status" value="1"/>
</dbReference>
<name>F2UEY3_SALR5</name>
<keyword evidence="2 5" id="KW-0238">DNA-binding</keyword>
<feature type="compositionally biased region" description="Polar residues" evidence="6">
    <location>
        <begin position="366"/>
        <end position="378"/>
    </location>
</feature>
<dbReference type="PROSITE" id="PS50039">
    <property type="entry name" value="FORK_HEAD_3"/>
    <property type="match status" value="1"/>
</dbReference>
<dbReference type="SUPFAM" id="SSF46785">
    <property type="entry name" value="Winged helix' DNA-binding domain"/>
    <property type="match status" value="1"/>
</dbReference>
<dbReference type="SMART" id="SM00339">
    <property type="entry name" value="FH"/>
    <property type="match status" value="1"/>
</dbReference>
<dbReference type="OrthoDB" id="5954824at2759"/>
<dbReference type="Gene3D" id="1.10.10.10">
    <property type="entry name" value="Winged helix-like DNA-binding domain superfamily/Winged helix DNA-binding domain"/>
    <property type="match status" value="1"/>
</dbReference>
<dbReference type="PANTHER" id="PTHR46789">
    <property type="entry name" value="FORKHEAD BOX PROTEIN R1"/>
    <property type="match status" value="1"/>
</dbReference>
<dbReference type="OMA" id="HEACEDC"/>
<comment type="subcellular location">
    <subcellularLocation>
        <location evidence="5">Nucleus</location>
    </subcellularLocation>
</comment>
<keyword evidence="9" id="KW-1185">Reference proteome</keyword>
<feature type="region of interest" description="Disordered" evidence="6">
    <location>
        <begin position="469"/>
        <end position="558"/>
    </location>
</feature>
<dbReference type="InParanoid" id="F2UEY3"/>
<sequence length="604" mass="64793">MDTFALNSKGSKIHITYAGLIALALHTSETGALRTAQIYSFVRRGLPFVQSKSTKGFENSVRHNLSMRTSFYQESGANGSFAWNHDSPHPEHRPGLGGLWRLRDTDKLPVHGRRLLELYQHLERTTQMEVDDFFTAMHLTLVAGTAGAQKARSGIPIIHHPDGTTELATRPSTTSKFIAAAMVDSTIPPPPPTAAAAAAAGLSKRSNSNSSTASSASSASLSASASSAKASSAMARSPPHQPLGEASNAASPSASSTSSASAASHHGTEHRSKKSKSKSKKQHKRKHRHRSPEQRNTTTTSSSSSTAVTATNFQPDHLHTKHSHHHHHHQHQHQGQGVALLEDHDGPSSGSRSSPNDSPLMHHRNPNSLSSTDAHSPPQSMPHLTATSPAGISNASAVTTPSTAAPHSHVFPTLPMFSQALMNPQFQHMLMLQQQQQQQQRGAKMPGGMRFSAPFDAQAMAMTEEHGGALPTKRAKVAHHRQHQHRRPSEEHPGQQSHAGSDEDDASQNSSRPSSATGRMTAAPSQLPPLPQQQQQQQQQQPQTLPVSGDLSKAMPFGSNMSAPSQYLASFSHNFAPNMLMYNTAVSQAAPVAPSTHARTAFTH</sequence>
<evidence type="ECO:0000256" key="3">
    <source>
        <dbReference type="ARBA" id="ARBA00023163"/>
    </source>
</evidence>
<dbReference type="PANTHER" id="PTHR46789:SF2">
    <property type="entry name" value="FORKHEAD BOX PROTEIN R2"/>
    <property type="match status" value="1"/>
</dbReference>
<dbReference type="EMBL" id="GL832971">
    <property type="protein sequence ID" value="EGD75183.1"/>
    <property type="molecule type" value="Genomic_DNA"/>
</dbReference>
<feature type="compositionally biased region" description="Low complexity" evidence="6">
    <location>
        <begin position="532"/>
        <end position="543"/>
    </location>
</feature>
<dbReference type="InterPro" id="IPR036388">
    <property type="entry name" value="WH-like_DNA-bd_sf"/>
</dbReference>
<feature type="compositionally biased region" description="Basic residues" evidence="6">
    <location>
        <begin position="473"/>
        <end position="486"/>
    </location>
</feature>
<evidence type="ECO:0000313" key="9">
    <source>
        <dbReference type="Proteomes" id="UP000007799"/>
    </source>
</evidence>
<evidence type="ECO:0000259" key="7">
    <source>
        <dbReference type="PROSITE" id="PS50039"/>
    </source>
</evidence>
<organism evidence="9">
    <name type="scientific">Salpingoeca rosetta (strain ATCC 50818 / BSB-021)</name>
    <dbReference type="NCBI Taxonomy" id="946362"/>
    <lineage>
        <taxon>Eukaryota</taxon>
        <taxon>Choanoflagellata</taxon>
        <taxon>Craspedida</taxon>
        <taxon>Salpingoecidae</taxon>
        <taxon>Salpingoeca</taxon>
    </lineage>
</organism>
<keyword evidence="1" id="KW-0805">Transcription regulation</keyword>
<evidence type="ECO:0000256" key="4">
    <source>
        <dbReference type="ARBA" id="ARBA00023242"/>
    </source>
</evidence>
<feature type="region of interest" description="Disordered" evidence="6">
    <location>
        <begin position="230"/>
        <end position="405"/>
    </location>
</feature>
<keyword evidence="4 5" id="KW-0539">Nucleus</keyword>
<feature type="compositionally biased region" description="Polar residues" evidence="6">
    <location>
        <begin position="507"/>
        <end position="518"/>
    </location>
</feature>
<dbReference type="GO" id="GO:0005634">
    <property type="term" value="C:nucleus"/>
    <property type="evidence" value="ECO:0007669"/>
    <property type="project" value="UniProtKB-SubCell"/>
</dbReference>
<dbReference type="GeneID" id="16072796"/>
<dbReference type="InterPro" id="IPR036390">
    <property type="entry name" value="WH_DNA-bd_sf"/>
</dbReference>
<dbReference type="AlphaFoldDB" id="F2UEY3"/>
<dbReference type="RefSeq" id="XP_004992236.1">
    <property type="nucleotide sequence ID" value="XM_004992179.1"/>
</dbReference>
<dbReference type="Pfam" id="PF00250">
    <property type="entry name" value="Forkhead"/>
    <property type="match status" value="1"/>
</dbReference>
<evidence type="ECO:0000256" key="5">
    <source>
        <dbReference type="PROSITE-ProRule" id="PRU00089"/>
    </source>
</evidence>
<evidence type="ECO:0000256" key="2">
    <source>
        <dbReference type="ARBA" id="ARBA00023125"/>
    </source>
</evidence>
<dbReference type="InterPro" id="IPR001766">
    <property type="entry name" value="Fork_head_dom"/>
</dbReference>
<dbReference type="GO" id="GO:0003700">
    <property type="term" value="F:DNA-binding transcription factor activity"/>
    <property type="evidence" value="ECO:0007669"/>
    <property type="project" value="InterPro"/>
</dbReference>
<proteinExistence type="predicted"/>
<evidence type="ECO:0000256" key="6">
    <source>
        <dbReference type="SAM" id="MobiDB-lite"/>
    </source>
</evidence>
<feature type="DNA-binding region" description="Fork-head" evidence="5">
    <location>
        <begin position="12"/>
        <end position="102"/>
    </location>
</feature>